<keyword evidence="2" id="KW-1185">Reference proteome</keyword>
<protein>
    <submittedName>
        <fullName evidence="1">Uncharacterized protein</fullName>
    </submittedName>
</protein>
<organism evidence="1 2">
    <name type="scientific">Rhizophagus irregularis (strain DAOM 197198w)</name>
    <name type="common">Glomus intraradices</name>
    <dbReference type="NCBI Taxonomy" id="1432141"/>
    <lineage>
        <taxon>Eukaryota</taxon>
        <taxon>Fungi</taxon>
        <taxon>Fungi incertae sedis</taxon>
        <taxon>Mucoromycota</taxon>
        <taxon>Glomeromycotina</taxon>
        <taxon>Glomeromycetes</taxon>
        <taxon>Glomerales</taxon>
        <taxon>Glomeraceae</taxon>
        <taxon>Rhizophagus</taxon>
    </lineage>
</organism>
<evidence type="ECO:0000313" key="2">
    <source>
        <dbReference type="Proteomes" id="UP000022910"/>
    </source>
</evidence>
<sequence length="106" mass="12502">MYCRKDRKKELMKLRVFLPASPASSVSHIENLSKSLGSQLSNNNELLPKKVNVNYKEPKIENLFEFLGLQSFNGKFLSDKSFYEYFYKNDLNDFINLKQEIEKEIK</sequence>
<dbReference type="HOGENOM" id="CLU_2224610_0_0_1"/>
<dbReference type="AlphaFoldDB" id="A0A015I3Z0"/>
<name>A0A015I3Z0_RHIIW</name>
<accession>A0A015I3Z0</accession>
<comment type="caution">
    <text evidence="1">The sequence shown here is derived from an EMBL/GenBank/DDBJ whole genome shotgun (WGS) entry which is preliminary data.</text>
</comment>
<evidence type="ECO:0000313" key="1">
    <source>
        <dbReference type="EMBL" id="EXX51662.1"/>
    </source>
</evidence>
<proteinExistence type="predicted"/>
<dbReference type="Proteomes" id="UP000022910">
    <property type="component" value="Unassembled WGS sequence"/>
</dbReference>
<dbReference type="OrthoDB" id="2404426at2759"/>
<reference evidence="1 2" key="1">
    <citation type="submission" date="2014-02" db="EMBL/GenBank/DDBJ databases">
        <title>Single nucleus genome sequencing reveals high similarity among nuclei of an endomycorrhizal fungus.</title>
        <authorList>
            <person name="Lin K."/>
            <person name="Geurts R."/>
            <person name="Zhang Z."/>
            <person name="Limpens E."/>
            <person name="Saunders D.G."/>
            <person name="Mu D."/>
            <person name="Pang E."/>
            <person name="Cao H."/>
            <person name="Cha H."/>
            <person name="Lin T."/>
            <person name="Zhou Q."/>
            <person name="Shang Y."/>
            <person name="Li Y."/>
            <person name="Ivanov S."/>
            <person name="Sharma T."/>
            <person name="Velzen R.V."/>
            <person name="Ruijter N.D."/>
            <person name="Aanen D.K."/>
            <person name="Win J."/>
            <person name="Kamoun S."/>
            <person name="Bisseling T."/>
            <person name="Huang S."/>
        </authorList>
    </citation>
    <scope>NUCLEOTIDE SEQUENCE [LARGE SCALE GENOMIC DNA]</scope>
    <source>
        <strain evidence="2">DAOM197198w</strain>
    </source>
</reference>
<gene>
    <name evidence="1" type="ORF">RirG_259740</name>
</gene>
<dbReference type="EMBL" id="JEMT01029635">
    <property type="protein sequence ID" value="EXX51662.1"/>
    <property type="molecule type" value="Genomic_DNA"/>
</dbReference>